<reference evidence="2 4" key="2">
    <citation type="submission" date="2019-05" db="EMBL/GenBank/DDBJ databases">
        <title>The metagenome of a microbial culture collection derived from dairy environment covers the genomic content of the human microbiome.</title>
        <authorList>
            <person name="Roder T."/>
            <person name="Wuthrich D."/>
            <person name="Sattari Z."/>
            <person name="Von Ah U."/>
            <person name="Bar C."/>
            <person name="Ronchi F."/>
            <person name="Macpherson A.J."/>
            <person name="Ganal-Vonarburg S.C."/>
            <person name="Bruggmann R."/>
            <person name="Vergeres G."/>
        </authorList>
    </citation>
    <scope>NUCLEOTIDE SEQUENCE [LARGE SCALE GENOMIC DNA]</scope>
    <source>
        <strain evidence="2 4">FAM 18815</strain>
    </source>
</reference>
<comment type="caution">
    <text evidence="1">The sequence shown here is derived from an EMBL/GenBank/DDBJ whole genome shotgun (WGS) entry which is preliminary data.</text>
</comment>
<name>A0A0R2KW58_9LACO</name>
<dbReference type="OrthoDB" id="2246638at2"/>
<reference evidence="1 3" key="1">
    <citation type="journal article" date="2015" name="Genome Announc.">
        <title>Expanding the biotechnology potential of lactobacilli through comparative genomics of 213 strains and associated genera.</title>
        <authorList>
            <person name="Sun Z."/>
            <person name="Harris H.M."/>
            <person name="McCann A."/>
            <person name="Guo C."/>
            <person name="Argimon S."/>
            <person name="Zhang W."/>
            <person name="Yang X."/>
            <person name="Jeffery I.B."/>
            <person name="Cooney J.C."/>
            <person name="Kagawa T.F."/>
            <person name="Liu W."/>
            <person name="Song Y."/>
            <person name="Salvetti E."/>
            <person name="Wrobel A."/>
            <person name="Rasinkangas P."/>
            <person name="Parkhill J."/>
            <person name="Rea M.C."/>
            <person name="O'Sullivan O."/>
            <person name="Ritari J."/>
            <person name="Douillard F.P."/>
            <person name="Paul Ross R."/>
            <person name="Yang R."/>
            <person name="Briner A.E."/>
            <person name="Felis G.E."/>
            <person name="de Vos W.M."/>
            <person name="Barrangou R."/>
            <person name="Klaenhammer T.R."/>
            <person name="Caufield P.W."/>
            <person name="Cui Y."/>
            <person name="Zhang H."/>
            <person name="O'Toole P.W."/>
        </authorList>
    </citation>
    <scope>NUCLEOTIDE SEQUENCE [LARGE SCALE GENOMIC DNA]</scope>
    <source>
        <strain evidence="1 3">DSM 18001</strain>
    </source>
</reference>
<dbReference type="Proteomes" id="UP000051859">
    <property type="component" value="Unassembled WGS sequence"/>
</dbReference>
<evidence type="ECO:0000313" key="2">
    <source>
        <dbReference type="EMBL" id="TLQ04772.1"/>
    </source>
</evidence>
<dbReference type="EMBL" id="VBTH01000005">
    <property type="protein sequence ID" value="TLQ04772.1"/>
    <property type="molecule type" value="Genomic_DNA"/>
</dbReference>
<dbReference type="RefSeq" id="WP_057803303.1">
    <property type="nucleotide sequence ID" value="NZ_JQBX01000011.1"/>
</dbReference>
<accession>A0A0R2KW58</accession>
<evidence type="ECO:0000313" key="1">
    <source>
        <dbReference type="EMBL" id="KRN93736.1"/>
    </source>
</evidence>
<gene>
    <name evidence="2" type="ORF">FEZ51_03800</name>
    <name evidence="1" type="ORF">IV81_GL000313</name>
</gene>
<keyword evidence="3" id="KW-1185">Reference proteome</keyword>
<sequence>MIFKYDVLSEVIKNDKTIKINDNSYIKKIAGLNGIEYVVRDSNRHDYYVFLSVNADEGVVVNTDNHTELGFELLRTPKKDFFLGINTNINFVDYYDGPGTQTDFPDVIENEDLEKVYDKYRGASDEELKASKLYQQVNTCVSTYLRVQPELEEKLNLSIIRLALLSHAQKERAVA</sequence>
<dbReference type="PATRIC" id="fig|331679.3.peg.319"/>
<organism evidence="1 3">
    <name type="scientific">Pediococcus stilesii</name>
    <dbReference type="NCBI Taxonomy" id="331679"/>
    <lineage>
        <taxon>Bacteria</taxon>
        <taxon>Bacillati</taxon>
        <taxon>Bacillota</taxon>
        <taxon>Bacilli</taxon>
        <taxon>Lactobacillales</taxon>
        <taxon>Lactobacillaceae</taxon>
        <taxon>Pediococcus</taxon>
    </lineage>
</organism>
<dbReference type="AlphaFoldDB" id="A0A0R2KW58"/>
<evidence type="ECO:0000313" key="3">
    <source>
        <dbReference type="Proteomes" id="UP000051859"/>
    </source>
</evidence>
<dbReference type="Proteomes" id="UP000305541">
    <property type="component" value="Unassembled WGS sequence"/>
</dbReference>
<dbReference type="STRING" id="331679.IV81_GL000313"/>
<evidence type="ECO:0000313" key="4">
    <source>
        <dbReference type="Proteomes" id="UP000305541"/>
    </source>
</evidence>
<protein>
    <submittedName>
        <fullName evidence="1">Uncharacterized protein</fullName>
    </submittedName>
</protein>
<proteinExistence type="predicted"/>
<dbReference type="EMBL" id="JQBX01000011">
    <property type="protein sequence ID" value="KRN93736.1"/>
    <property type="molecule type" value="Genomic_DNA"/>
</dbReference>